<dbReference type="EMBL" id="OAPG01000001">
    <property type="protein sequence ID" value="SNX82116.1"/>
    <property type="molecule type" value="Genomic_DNA"/>
</dbReference>
<gene>
    <name evidence="1" type="ORF">MEPE_00822</name>
</gene>
<name>A0AAJ4XHH9_9BASI</name>
<comment type="caution">
    <text evidence="1">The sequence shown here is derived from an EMBL/GenBank/DDBJ whole genome shotgun (WGS) entry which is preliminary data.</text>
</comment>
<keyword evidence="2" id="KW-1185">Reference proteome</keyword>
<proteinExistence type="predicted"/>
<sequence length="138" mass="15428">MGSAGWAQQDGLSRMGSAGWAQQDGLRYGREWADYQTWRRGGGRSVKTSLVLTGASLFTRAKTFADDLLNRSREQGLGGEAEDHGKSGRVECALDMRRAEEQSCAQPSAQRLRYQDWHEASRELQRVLHDFLARIPSA</sequence>
<organism evidence="1 2">
    <name type="scientific">Melanopsichium pennsylvanicum</name>
    <dbReference type="NCBI Taxonomy" id="63383"/>
    <lineage>
        <taxon>Eukaryota</taxon>
        <taxon>Fungi</taxon>
        <taxon>Dikarya</taxon>
        <taxon>Basidiomycota</taxon>
        <taxon>Ustilaginomycotina</taxon>
        <taxon>Ustilaginomycetes</taxon>
        <taxon>Ustilaginales</taxon>
        <taxon>Ustilaginaceae</taxon>
        <taxon>Melanopsichium</taxon>
    </lineage>
</organism>
<protein>
    <submittedName>
        <fullName evidence="1">Uncharacterized protein</fullName>
    </submittedName>
</protein>
<accession>A0AAJ4XHH9</accession>
<reference evidence="1" key="1">
    <citation type="submission" date="2023-10" db="EMBL/GenBank/DDBJ databases">
        <authorList>
            <person name="Guldener U."/>
        </authorList>
    </citation>
    <scope>NUCLEOTIDE SEQUENCE</scope>
    <source>
        <strain evidence="1">Mp4</strain>
    </source>
</reference>
<evidence type="ECO:0000313" key="2">
    <source>
        <dbReference type="Proteomes" id="UP001294444"/>
    </source>
</evidence>
<dbReference type="AlphaFoldDB" id="A0AAJ4XHH9"/>
<evidence type="ECO:0000313" key="1">
    <source>
        <dbReference type="EMBL" id="SNX82116.1"/>
    </source>
</evidence>
<dbReference type="Proteomes" id="UP001294444">
    <property type="component" value="Unassembled WGS sequence"/>
</dbReference>